<dbReference type="EMBL" id="FMYH01000002">
    <property type="protein sequence ID" value="SDC35983.1"/>
    <property type="molecule type" value="Genomic_DNA"/>
</dbReference>
<feature type="chain" id="PRO_5038895028" description="Imelysin" evidence="1">
    <location>
        <begin position="38"/>
        <end position="326"/>
    </location>
</feature>
<protein>
    <recommendedName>
        <fullName evidence="4">Imelysin</fullName>
    </recommendedName>
</protein>
<name>A0A1G6KYJ4_9MICO</name>
<evidence type="ECO:0000313" key="2">
    <source>
        <dbReference type="EMBL" id="SDC35983.1"/>
    </source>
</evidence>
<dbReference type="STRING" id="1814289.SAMN05216410_1717"/>
<organism evidence="2 3">
    <name type="scientific">Sanguibacter gelidistatuariae</name>
    <dbReference type="NCBI Taxonomy" id="1814289"/>
    <lineage>
        <taxon>Bacteria</taxon>
        <taxon>Bacillati</taxon>
        <taxon>Actinomycetota</taxon>
        <taxon>Actinomycetes</taxon>
        <taxon>Micrococcales</taxon>
        <taxon>Sanguibacteraceae</taxon>
        <taxon>Sanguibacter</taxon>
    </lineage>
</organism>
<evidence type="ECO:0000256" key="1">
    <source>
        <dbReference type="SAM" id="SignalP"/>
    </source>
</evidence>
<gene>
    <name evidence="2" type="ORF">SAMN05216410_1717</name>
</gene>
<keyword evidence="1" id="KW-0732">Signal</keyword>
<dbReference type="RefSeq" id="WP_093182356.1">
    <property type="nucleotide sequence ID" value="NZ_FMYH01000002.1"/>
</dbReference>
<feature type="signal peptide" evidence="1">
    <location>
        <begin position="1"/>
        <end position="37"/>
    </location>
</feature>
<reference evidence="2 3" key="1">
    <citation type="submission" date="2016-09" db="EMBL/GenBank/DDBJ databases">
        <authorList>
            <person name="Capua I."/>
            <person name="De Benedictis P."/>
            <person name="Joannis T."/>
            <person name="Lombin L.H."/>
            <person name="Cattoli G."/>
        </authorList>
    </citation>
    <scope>NUCLEOTIDE SEQUENCE [LARGE SCALE GENOMIC DNA]</scope>
    <source>
        <strain evidence="2 3">ISLP-3</strain>
    </source>
</reference>
<sequence length="326" mass="34660">MTNTASTGGRPAPRSGRRRRLGIATGAALMGSSLVLAGCDSDDDKPATAPTESAYLLQEYVSEVYAGVDLVAQARLQQDFIATCMGDAGFEYIPSLAGPLEFTLPEPDDWAAFQLVEGWGVTAGQTGVGMENPAALVSLTGQTASEPDPNLKIALALSPAAREAYYAAFLDVGGCNDQATAEYSIESALATTPDLLALYEEIFELYASDGTDPRTIEIAARWAQCMTDSGYLGYTTPGNASSTFEEALPPNDGELTPDEIEAQRADEVAAAAADLACRTDLDYDAITDGIRIAREQEFLEENRKELDALLLTVRENTPRLPETAPP</sequence>
<evidence type="ECO:0008006" key="4">
    <source>
        <dbReference type="Google" id="ProtNLM"/>
    </source>
</evidence>
<accession>A0A1G6KYJ4</accession>
<dbReference type="Proteomes" id="UP000199039">
    <property type="component" value="Unassembled WGS sequence"/>
</dbReference>
<keyword evidence="3" id="KW-1185">Reference proteome</keyword>
<evidence type="ECO:0000313" key="3">
    <source>
        <dbReference type="Proteomes" id="UP000199039"/>
    </source>
</evidence>
<proteinExistence type="predicted"/>
<dbReference type="OrthoDB" id="3403621at2"/>
<dbReference type="AlphaFoldDB" id="A0A1G6KYJ4"/>